<dbReference type="InterPro" id="IPR025272">
    <property type="entry name" value="SocA_Panacea"/>
</dbReference>
<protein>
    <submittedName>
        <fullName evidence="2">Panacea domain-containing protein</fullName>
    </submittedName>
</protein>
<dbReference type="EMBL" id="JBGOOL010000023">
    <property type="protein sequence ID" value="MEZ8053518.1"/>
    <property type="molecule type" value="Genomic_DNA"/>
</dbReference>
<evidence type="ECO:0000313" key="3">
    <source>
        <dbReference type="Proteomes" id="UP001569175"/>
    </source>
</evidence>
<proteinExistence type="predicted"/>
<evidence type="ECO:0000313" key="2">
    <source>
        <dbReference type="EMBL" id="MEZ8053518.1"/>
    </source>
</evidence>
<organism evidence="2 3">
    <name type="scientific">Vibrio atlanticus</name>
    <dbReference type="NCBI Taxonomy" id="693153"/>
    <lineage>
        <taxon>Bacteria</taxon>
        <taxon>Pseudomonadati</taxon>
        <taxon>Pseudomonadota</taxon>
        <taxon>Gammaproteobacteria</taxon>
        <taxon>Vibrionales</taxon>
        <taxon>Vibrionaceae</taxon>
        <taxon>Vibrio</taxon>
    </lineage>
</organism>
<keyword evidence="3" id="KW-1185">Reference proteome</keyword>
<sequence length="163" mass="18081">MSYSPITVAKLFTLFANADGGKMLTHMQLQKLTYIAHGYKLATTQGQQPLISDDVNAWKFGPVIPSLYQELKSYGNGKVIPLFFTSNDLPISPNDQALIKAIYDAYGNKDGVELSDLTHRQGTPWDQVWHGANGRHYHGAVIPDSLICQYYTEFLRCGQAAGL</sequence>
<comment type="caution">
    <text evidence="2">The sequence shown here is derived from an EMBL/GenBank/DDBJ whole genome shotgun (WGS) entry which is preliminary data.</text>
</comment>
<dbReference type="Proteomes" id="UP001569175">
    <property type="component" value="Unassembled WGS sequence"/>
</dbReference>
<dbReference type="RefSeq" id="WP_327785172.1">
    <property type="nucleotide sequence ID" value="NZ_JBFRME010000037.1"/>
</dbReference>
<reference evidence="2 3" key="1">
    <citation type="submission" date="2024-06" db="EMBL/GenBank/DDBJ databases">
        <authorList>
            <person name="Steensen K."/>
            <person name="Seneca J."/>
            <person name="Bartlau N."/>
            <person name="Yu A.X."/>
            <person name="Polz M.F."/>
        </authorList>
    </citation>
    <scope>NUCLEOTIDE SEQUENCE [LARGE SCALE GENOMIC DNA]</scope>
    <source>
        <strain evidence="2 3">1F9</strain>
    </source>
</reference>
<accession>A0ABV4KMI1</accession>
<gene>
    <name evidence="2" type="ORF">ACED57_10205</name>
</gene>
<dbReference type="Pfam" id="PF13274">
    <property type="entry name" value="SocA_Panacea"/>
    <property type="match status" value="1"/>
</dbReference>
<feature type="domain" description="Antitoxin SocA-like Panacea" evidence="1">
    <location>
        <begin position="29"/>
        <end position="125"/>
    </location>
</feature>
<evidence type="ECO:0000259" key="1">
    <source>
        <dbReference type="Pfam" id="PF13274"/>
    </source>
</evidence>
<name>A0ABV4KMI1_9VIBR</name>